<keyword evidence="3" id="KW-1185">Reference proteome</keyword>
<reference evidence="2" key="1">
    <citation type="submission" date="2020-09" db="EMBL/GenBank/DDBJ databases">
        <title>A novel bacterium of genus Neiella, isolated from South China Sea.</title>
        <authorList>
            <person name="Huang H."/>
            <person name="Mo K."/>
            <person name="Hu Y."/>
        </authorList>
    </citation>
    <scope>NUCLEOTIDE SEQUENCE</scope>
    <source>
        <strain evidence="2">HB171785</strain>
    </source>
</reference>
<evidence type="ECO:0000313" key="3">
    <source>
        <dbReference type="Proteomes" id="UP000638014"/>
    </source>
</evidence>
<evidence type="ECO:0000256" key="1">
    <source>
        <dbReference type="SAM" id="Phobius"/>
    </source>
</evidence>
<dbReference type="Proteomes" id="UP000638014">
    <property type="component" value="Unassembled WGS sequence"/>
</dbReference>
<keyword evidence="1" id="KW-0472">Membrane</keyword>
<keyword evidence="1" id="KW-0812">Transmembrane</keyword>
<feature type="transmembrane region" description="Helical" evidence="1">
    <location>
        <begin position="6"/>
        <end position="28"/>
    </location>
</feature>
<accession>A0A8J6UH46</accession>
<protein>
    <submittedName>
        <fullName evidence="2">DUF2897 family protein</fullName>
    </submittedName>
</protein>
<comment type="caution">
    <text evidence="2">The sequence shown here is derived from an EMBL/GenBank/DDBJ whole genome shotgun (WGS) entry which is preliminary data.</text>
</comment>
<dbReference type="InterPro" id="IPR021550">
    <property type="entry name" value="DUF2897"/>
</dbReference>
<name>A0A8J6UH46_9GAMM</name>
<dbReference type="Pfam" id="PF11446">
    <property type="entry name" value="DUF2897"/>
    <property type="match status" value="1"/>
</dbReference>
<dbReference type="EMBL" id="JACXAF010000030">
    <property type="protein sequence ID" value="MBD1391201.1"/>
    <property type="molecule type" value="Genomic_DNA"/>
</dbReference>
<organism evidence="2 3">
    <name type="scientific">Neiella litorisoli</name>
    <dbReference type="NCBI Taxonomy" id="2771431"/>
    <lineage>
        <taxon>Bacteria</taxon>
        <taxon>Pseudomonadati</taxon>
        <taxon>Pseudomonadota</taxon>
        <taxon>Gammaproteobacteria</taxon>
        <taxon>Alteromonadales</taxon>
        <taxon>Echinimonadaceae</taxon>
        <taxon>Neiella</taxon>
    </lineage>
</organism>
<proteinExistence type="predicted"/>
<evidence type="ECO:0000313" key="2">
    <source>
        <dbReference type="EMBL" id="MBD1391201.1"/>
    </source>
</evidence>
<dbReference type="AlphaFoldDB" id="A0A8J6UH46"/>
<sequence>MGTELSGWSIAVIILLVLGVIVSNLMVLKYSAKMKWPKREDLVDPMARAKYNKDTDQTD</sequence>
<keyword evidence="1" id="KW-1133">Transmembrane helix</keyword>
<gene>
    <name evidence="2" type="ORF">IC617_17380</name>
</gene>
<dbReference type="RefSeq" id="WP_191146259.1">
    <property type="nucleotide sequence ID" value="NZ_JACXAF010000030.1"/>
</dbReference>